<dbReference type="InterPro" id="IPR003717">
    <property type="entry name" value="RecO"/>
</dbReference>
<accession>A0A449BEZ9</accession>
<feature type="domain" description="DNA replication/recombination mediator RecO N-terminal" evidence="4">
    <location>
        <begin position="3"/>
        <end position="75"/>
    </location>
</feature>
<dbReference type="RefSeq" id="WP_026389922.1">
    <property type="nucleotide sequence ID" value="NZ_LR215048.1"/>
</dbReference>
<dbReference type="GO" id="GO:0006302">
    <property type="term" value="P:double-strand break repair"/>
    <property type="evidence" value="ECO:0007669"/>
    <property type="project" value="TreeGrafter"/>
</dbReference>
<dbReference type="GO" id="GO:0043590">
    <property type="term" value="C:bacterial nucleoid"/>
    <property type="evidence" value="ECO:0007669"/>
    <property type="project" value="TreeGrafter"/>
</dbReference>
<dbReference type="SUPFAM" id="SSF50249">
    <property type="entry name" value="Nucleic acid-binding proteins"/>
    <property type="match status" value="1"/>
</dbReference>
<dbReference type="GO" id="GO:0006310">
    <property type="term" value="P:DNA recombination"/>
    <property type="evidence" value="ECO:0007669"/>
    <property type="project" value="UniProtKB-KW"/>
</dbReference>
<proteinExistence type="predicted"/>
<sequence length="221" mass="25633">MNNLEGLVFKVQAYQESNRLLQVFTKLGKISLKVTGAQKMNNNSRVLAQNLTQISFEYTDLKSFLTLKNGKIINDFKDIKNDYQRTKDASLTTEIIGRVLVDDFYNEKVYEMLIEALEHENIKISSLSFALKVLYYLGYGMDLKGNGNKIKGFNIKRGSVVYIDENIELDLNYEETIELLKLTYTKISNLEDIKGNTIDIIKKFTYNYYLDKLDIRLKTLE</sequence>
<dbReference type="Pfam" id="PF11967">
    <property type="entry name" value="RecO_N"/>
    <property type="match status" value="1"/>
</dbReference>
<name>A0A449BEZ9_HAPAX</name>
<dbReference type="SUPFAM" id="SSF57863">
    <property type="entry name" value="ArfGap/RecO-like zinc finger"/>
    <property type="match status" value="1"/>
</dbReference>
<dbReference type="InterPro" id="IPR022572">
    <property type="entry name" value="DNA_rep/recomb_RecO_N"/>
</dbReference>
<evidence type="ECO:0000259" key="4">
    <source>
        <dbReference type="Pfam" id="PF11967"/>
    </source>
</evidence>
<keyword evidence="2" id="KW-0233">DNA recombination</keyword>
<keyword evidence="6" id="KW-1185">Reference proteome</keyword>
<dbReference type="Gene3D" id="2.40.50.140">
    <property type="entry name" value="Nucleic acid-binding proteins"/>
    <property type="match status" value="1"/>
</dbReference>
<dbReference type="PANTHER" id="PTHR33991:SF1">
    <property type="entry name" value="DNA REPAIR PROTEIN RECO"/>
    <property type="match status" value="1"/>
</dbReference>
<gene>
    <name evidence="5" type="primary">recO</name>
    <name evidence="5" type="ORF">NCTC10138_01392</name>
</gene>
<evidence type="ECO:0000256" key="1">
    <source>
        <dbReference type="ARBA" id="ARBA00022763"/>
    </source>
</evidence>
<dbReference type="OrthoDB" id="384440at2"/>
<dbReference type="InterPro" id="IPR037278">
    <property type="entry name" value="ARFGAP/RecO"/>
</dbReference>
<dbReference type="PANTHER" id="PTHR33991">
    <property type="entry name" value="DNA REPAIR PROTEIN RECO"/>
    <property type="match status" value="1"/>
</dbReference>
<dbReference type="KEGG" id="aaxa:NCTC10138_01392"/>
<dbReference type="Proteomes" id="UP000289841">
    <property type="component" value="Chromosome"/>
</dbReference>
<keyword evidence="3" id="KW-0234">DNA repair</keyword>
<evidence type="ECO:0000313" key="5">
    <source>
        <dbReference type="EMBL" id="VEU81002.1"/>
    </source>
</evidence>
<dbReference type="AlphaFoldDB" id="A0A449BEZ9"/>
<dbReference type="EMBL" id="LR215048">
    <property type="protein sequence ID" value="VEU81002.1"/>
    <property type="molecule type" value="Genomic_DNA"/>
</dbReference>
<evidence type="ECO:0000256" key="2">
    <source>
        <dbReference type="ARBA" id="ARBA00023172"/>
    </source>
</evidence>
<protein>
    <submittedName>
        <fullName evidence="5">Recombination protein O</fullName>
    </submittedName>
</protein>
<dbReference type="NCBIfam" id="TIGR00613">
    <property type="entry name" value="reco"/>
    <property type="match status" value="1"/>
</dbReference>
<evidence type="ECO:0000313" key="6">
    <source>
        <dbReference type="Proteomes" id="UP000289841"/>
    </source>
</evidence>
<dbReference type="STRING" id="1278311.GCA_000428705_00084"/>
<reference evidence="5 6" key="1">
    <citation type="submission" date="2019-01" db="EMBL/GenBank/DDBJ databases">
        <authorList>
            <consortium name="Pathogen Informatics"/>
        </authorList>
    </citation>
    <scope>NUCLEOTIDE SEQUENCE [LARGE SCALE GENOMIC DNA]</scope>
    <source>
        <strain evidence="5 6">NCTC10138</strain>
    </source>
</reference>
<organism evidence="5 6">
    <name type="scientific">Haploplasma axanthum</name>
    <name type="common">Acholeplasma axanthum</name>
    <dbReference type="NCBI Taxonomy" id="29552"/>
    <lineage>
        <taxon>Bacteria</taxon>
        <taxon>Bacillati</taxon>
        <taxon>Mycoplasmatota</taxon>
        <taxon>Mollicutes</taxon>
        <taxon>Acholeplasmatales</taxon>
        <taxon>Acholeplasmataceae</taxon>
        <taxon>Haploplasma</taxon>
    </lineage>
</organism>
<keyword evidence="1" id="KW-0227">DNA damage</keyword>
<dbReference type="InterPro" id="IPR012340">
    <property type="entry name" value="NA-bd_OB-fold"/>
</dbReference>
<evidence type="ECO:0000256" key="3">
    <source>
        <dbReference type="ARBA" id="ARBA00023204"/>
    </source>
</evidence>